<dbReference type="InParanoid" id="A0A371RF44"/>
<comment type="caution">
    <text evidence="1">The sequence shown here is derived from an EMBL/GenBank/DDBJ whole genome shotgun (WGS) entry which is preliminary data.</text>
</comment>
<dbReference type="EMBL" id="QUQO01000001">
    <property type="protein sequence ID" value="RFB04063.1"/>
    <property type="molecule type" value="Genomic_DNA"/>
</dbReference>
<dbReference type="AlphaFoldDB" id="A0A371RF44"/>
<organism evidence="1 2">
    <name type="scientific">Parvularcula marina</name>
    <dbReference type="NCBI Taxonomy" id="2292771"/>
    <lineage>
        <taxon>Bacteria</taxon>
        <taxon>Pseudomonadati</taxon>
        <taxon>Pseudomonadota</taxon>
        <taxon>Alphaproteobacteria</taxon>
        <taxon>Parvularculales</taxon>
        <taxon>Parvularculaceae</taxon>
        <taxon>Parvularcula</taxon>
    </lineage>
</organism>
<dbReference type="Proteomes" id="UP000264589">
    <property type="component" value="Unassembled WGS sequence"/>
</dbReference>
<sequence>MRHLFSGFLAIAIIAMVGVGLWQKNGGEFELPSIGEASLTKQAANIEKAATKAVDAEAAGEAELRRVADAVSGMFATSFGGFTEGAATDVKITIAGFPDAGLSIDELSLYGADADAIESVVNGGEWTELRIADRIDAKGIELFGLNEVVELFTMQMMGLGPAETEESYALAESQAEAIEEMEELTDGDLDLEMADEPSSDAPFTINEYKFAIDRLVIDGMTLYPLSGSAEDDGSPMAIVAKVADIYRASSYECSAVWNMVGQFDFETPEIAMDIEFSSGFSGATGWMRGDLENTVATDIAMEMTQHILFLGDDGITNSSQTVKANGWRDMKLATLLGYLADGALPPMTETDVLSLGVLNIEGQVDKSNGEIISTMDSLTLDLSSFHWLMPTAVGVEVDGLMYDVPVLLDSLLSTMSMGTGGLDEEEQALYDQVIAIVEEQGLTKPVVDLDLALSWNPEDGATAYDVDATLREGMRKVVDVDVVLPNYERISTAVMQEDGSQDWSAVEGLFEEDLAFGGFYLSLEDIGLLEDIFAMVPKFAALIPAEDNPQAGMIAAQSPEALRQMISGLMRAGATQVASEFPPAVGYVNAIADFVAEGGTLVVAVQPPAAPLKMDDIEALVSAPDATPDSIVEGLGVRVEQSGTDDEV</sequence>
<proteinExistence type="predicted"/>
<dbReference type="OrthoDB" id="7374532at2"/>
<evidence type="ECO:0000313" key="1">
    <source>
        <dbReference type="EMBL" id="RFB04063.1"/>
    </source>
</evidence>
<dbReference type="RefSeq" id="WP_116390691.1">
    <property type="nucleotide sequence ID" value="NZ_QUQO01000001.1"/>
</dbReference>
<evidence type="ECO:0000313" key="2">
    <source>
        <dbReference type="Proteomes" id="UP000264589"/>
    </source>
</evidence>
<reference evidence="1 2" key="1">
    <citation type="submission" date="2018-08" db="EMBL/GenBank/DDBJ databases">
        <title>Parvularcula sp. SM1705, isolated from surface water of the South Sea China.</title>
        <authorList>
            <person name="Sun L."/>
        </authorList>
    </citation>
    <scope>NUCLEOTIDE SEQUENCE [LARGE SCALE GENOMIC DNA]</scope>
    <source>
        <strain evidence="1 2">SM1705</strain>
    </source>
</reference>
<gene>
    <name evidence="1" type="ORF">DX908_01450</name>
</gene>
<accession>A0A371RF44</accession>
<keyword evidence="2" id="KW-1185">Reference proteome</keyword>
<protein>
    <submittedName>
        <fullName evidence="1">Uncharacterized protein</fullName>
    </submittedName>
</protein>
<name>A0A371RF44_9PROT</name>